<dbReference type="PANTHER" id="PTHR10907:SF47">
    <property type="entry name" value="REGUCALCIN"/>
    <property type="match status" value="1"/>
</dbReference>
<evidence type="ECO:0000256" key="12">
    <source>
        <dbReference type="ARBA" id="ARBA00022801"/>
    </source>
</evidence>
<dbReference type="PANTHER" id="PTHR10907">
    <property type="entry name" value="REGUCALCIN"/>
    <property type="match status" value="1"/>
</dbReference>
<keyword evidence="10" id="KW-0963">Cytoplasm</keyword>
<dbReference type="EC" id="3.1.1.17" evidence="8"/>
<evidence type="ECO:0000259" key="15">
    <source>
        <dbReference type="Pfam" id="PF08450"/>
    </source>
</evidence>
<evidence type="ECO:0000256" key="6">
    <source>
        <dbReference type="ARBA" id="ARBA00004496"/>
    </source>
</evidence>
<comment type="cofactor">
    <cofactor evidence="2">
        <name>Ca(2+)</name>
        <dbReference type="ChEBI" id="CHEBI:29108"/>
    </cofactor>
</comment>
<dbReference type="Gene3D" id="2.120.10.30">
    <property type="entry name" value="TolB, C-terminal domain"/>
    <property type="match status" value="1"/>
</dbReference>
<evidence type="ECO:0000256" key="13">
    <source>
        <dbReference type="ARBA" id="ARBA00022837"/>
    </source>
</evidence>
<dbReference type="GO" id="GO:0016787">
    <property type="term" value="F:hydrolase activity"/>
    <property type="evidence" value="ECO:0007669"/>
    <property type="project" value="UniProtKB-KW"/>
</dbReference>
<evidence type="ECO:0000313" key="16">
    <source>
        <dbReference type="EMBL" id="MET6998358.1"/>
    </source>
</evidence>
<comment type="catalytic activity">
    <reaction evidence="1">
        <text>D-glucono-1,5-lactone + H2O = D-gluconate + H(+)</text>
        <dbReference type="Rhea" id="RHEA:10440"/>
        <dbReference type="ChEBI" id="CHEBI:15377"/>
        <dbReference type="ChEBI" id="CHEBI:15378"/>
        <dbReference type="ChEBI" id="CHEBI:16217"/>
        <dbReference type="ChEBI" id="CHEBI:18391"/>
        <dbReference type="EC" id="3.1.1.17"/>
    </reaction>
</comment>
<dbReference type="PRINTS" id="PR01791">
    <property type="entry name" value="REGUCALCIN"/>
</dbReference>
<keyword evidence="11" id="KW-0479">Metal-binding</keyword>
<dbReference type="InterPro" id="IPR013658">
    <property type="entry name" value="SGL"/>
</dbReference>
<evidence type="ECO:0000256" key="7">
    <source>
        <dbReference type="ARBA" id="ARBA00008853"/>
    </source>
</evidence>
<evidence type="ECO:0000256" key="3">
    <source>
        <dbReference type="ARBA" id="ARBA00001936"/>
    </source>
</evidence>
<keyword evidence="13" id="KW-0106">Calcium</keyword>
<keyword evidence="12 16" id="KW-0378">Hydrolase</keyword>
<dbReference type="SUPFAM" id="SSF63829">
    <property type="entry name" value="Calcium-dependent phosphotriesterase"/>
    <property type="match status" value="1"/>
</dbReference>
<comment type="caution">
    <text evidence="16">The sequence shown here is derived from an EMBL/GenBank/DDBJ whole genome shotgun (WGS) entry which is preliminary data.</text>
</comment>
<dbReference type="RefSeq" id="WP_354660993.1">
    <property type="nucleotide sequence ID" value="NZ_JBEXAC010000001.1"/>
</dbReference>
<protein>
    <recommendedName>
        <fullName evidence="9">Regucalcin</fullName>
        <ecNumber evidence="8">3.1.1.17</ecNumber>
    </recommendedName>
    <alternativeName>
        <fullName evidence="14">Gluconolactonase</fullName>
    </alternativeName>
</protein>
<evidence type="ECO:0000256" key="1">
    <source>
        <dbReference type="ARBA" id="ARBA00001589"/>
    </source>
</evidence>
<keyword evidence="17" id="KW-1185">Reference proteome</keyword>
<name>A0ABV2T5R1_9BACT</name>
<evidence type="ECO:0000256" key="8">
    <source>
        <dbReference type="ARBA" id="ARBA00013227"/>
    </source>
</evidence>
<evidence type="ECO:0000313" key="17">
    <source>
        <dbReference type="Proteomes" id="UP001549749"/>
    </source>
</evidence>
<dbReference type="PRINTS" id="PR01790">
    <property type="entry name" value="SMP30FAMILY"/>
</dbReference>
<evidence type="ECO:0000256" key="11">
    <source>
        <dbReference type="ARBA" id="ARBA00022723"/>
    </source>
</evidence>
<evidence type="ECO:0000256" key="10">
    <source>
        <dbReference type="ARBA" id="ARBA00022490"/>
    </source>
</evidence>
<comment type="cofactor">
    <cofactor evidence="3">
        <name>Mn(2+)</name>
        <dbReference type="ChEBI" id="CHEBI:29035"/>
    </cofactor>
</comment>
<evidence type="ECO:0000256" key="4">
    <source>
        <dbReference type="ARBA" id="ARBA00001946"/>
    </source>
</evidence>
<dbReference type="EMBL" id="JBEXAC010000001">
    <property type="protein sequence ID" value="MET6998358.1"/>
    <property type="molecule type" value="Genomic_DNA"/>
</dbReference>
<dbReference type="InterPro" id="IPR005511">
    <property type="entry name" value="SMP-30"/>
</dbReference>
<comment type="subcellular location">
    <subcellularLocation>
        <location evidence="6">Cytoplasm</location>
    </subcellularLocation>
</comment>
<dbReference type="Proteomes" id="UP001549749">
    <property type="component" value="Unassembled WGS sequence"/>
</dbReference>
<evidence type="ECO:0000256" key="9">
    <source>
        <dbReference type="ARBA" id="ARBA00016808"/>
    </source>
</evidence>
<evidence type="ECO:0000256" key="5">
    <source>
        <dbReference type="ARBA" id="ARBA00001947"/>
    </source>
</evidence>
<comment type="similarity">
    <text evidence="7">Belongs to the SMP-30/CGR1 family.</text>
</comment>
<accession>A0ABV2T5R1</accession>
<sequence>MITTTQAQQYDIVVPHCCLLGEGPVWDEQTGSICWIDLLNGRIHEYTHAANLFRTLPVNDLIGAVALCENGDFIAGLKEGLMIVNRNNGTTRLLQHPEAHLPQNRYNDGKCDPMGRFWIGSTSLNNTVKAGNLYTLNNDLTCAIAIKGVTMSNGMAWSPDNKTFYYIDTPTFEVAAFDYDIETGQISNKRIAFTIPRTEGLPDGMTIDSEGMLWIAHWDGWQVARWNPDSGRKLFSFRLPAAFITSCTFGGDELQDLYITSACAGLSEKQHEEQPLAGSLFVIRNCGFKGMKPAIFRYP</sequence>
<comment type="cofactor">
    <cofactor evidence="4">
        <name>Mg(2+)</name>
        <dbReference type="ChEBI" id="CHEBI:18420"/>
    </cofactor>
</comment>
<feature type="domain" description="SMP-30/Gluconolactonase/LRE-like region" evidence="15">
    <location>
        <begin position="20"/>
        <end position="262"/>
    </location>
</feature>
<evidence type="ECO:0000256" key="14">
    <source>
        <dbReference type="ARBA" id="ARBA00032464"/>
    </source>
</evidence>
<dbReference type="InterPro" id="IPR011042">
    <property type="entry name" value="6-blade_b-propeller_TolB-like"/>
</dbReference>
<dbReference type="Pfam" id="PF08450">
    <property type="entry name" value="SGL"/>
    <property type="match status" value="1"/>
</dbReference>
<dbReference type="InterPro" id="IPR008367">
    <property type="entry name" value="Regucalcin"/>
</dbReference>
<reference evidence="16 17" key="1">
    <citation type="submission" date="2024-06" db="EMBL/GenBank/DDBJ databases">
        <title>Chitinophaga defluvii sp. nov., isolated from municipal sewage.</title>
        <authorList>
            <person name="Zhang L."/>
        </authorList>
    </citation>
    <scope>NUCLEOTIDE SEQUENCE [LARGE SCALE GENOMIC DNA]</scope>
    <source>
        <strain evidence="16 17">H8</strain>
    </source>
</reference>
<evidence type="ECO:0000256" key="2">
    <source>
        <dbReference type="ARBA" id="ARBA00001913"/>
    </source>
</evidence>
<proteinExistence type="inferred from homology"/>
<gene>
    <name evidence="16" type="ORF">ABR189_13305</name>
</gene>
<organism evidence="16 17">
    <name type="scientific">Chitinophaga defluvii</name>
    <dbReference type="NCBI Taxonomy" id="3163343"/>
    <lineage>
        <taxon>Bacteria</taxon>
        <taxon>Pseudomonadati</taxon>
        <taxon>Bacteroidota</taxon>
        <taxon>Chitinophagia</taxon>
        <taxon>Chitinophagales</taxon>
        <taxon>Chitinophagaceae</taxon>
        <taxon>Chitinophaga</taxon>
    </lineage>
</organism>
<comment type="cofactor">
    <cofactor evidence="5">
        <name>Zn(2+)</name>
        <dbReference type="ChEBI" id="CHEBI:29105"/>
    </cofactor>
</comment>